<accession>A0A2A4JUE3</accession>
<keyword evidence="3" id="KW-0732">Signal</keyword>
<proteinExistence type="inferred from homology"/>
<dbReference type="InterPro" id="IPR012674">
    <property type="entry name" value="Calycin"/>
</dbReference>
<dbReference type="STRING" id="7102.A0A2A4JUE3"/>
<evidence type="ECO:0000313" key="6">
    <source>
        <dbReference type="EMBL" id="PCG75318.1"/>
    </source>
</evidence>
<dbReference type="GO" id="GO:0005737">
    <property type="term" value="C:cytoplasm"/>
    <property type="evidence" value="ECO:0007669"/>
    <property type="project" value="TreeGrafter"/>
</dbReference>
<dbReference type="Gene3D" id="2.40.128.20">
    <property type="match status" value="1"/>
</dbReference>
<dbReference type="InterPro" id="IPR003057">
    <property type="entry name" value="Invtbrt_color"/>
</dbReference>
<dbReference type="PRINTS" id="PR01273">
    <property type="entry name" value="INVTBRTCOLOR"/>
</dbReference>
<gene>
    <name evidence="6" type="ORF">B5V51_11912</name>
</gene>
<keyword evidence="2" id="KW-1015">Disulfide bond</keyword>
<dbReference type="SUPFAM" id="SSF50814">
    <property type="entry name" value="Lipocalins"/>
    <property type="match status" value="1"/>
</dbReference>
<dbReference type="GO" id="GO:0006629">
    <property type="term" value="P:lipid metabolic process"/>
    <property type="evidence" value="ECO:0007669"/>
    <property type="project" value="TreeGrafter"/>
</dbReference>
<dbReference type="PROSITE" id="PS00213">
    <property type="entry name" value="LIPOCALIN"/>
    <property type="match status" value="1"/>
</dbReference>
<dbReference type="PANTHER" id="PTHR10612">
    <property type="entry name" value="APOLIPOPROTEIN D"/>
    <property type="match status" value="1"/>
</dbReference>
<name>A0A2A4JUE3_HELVI</name>
<comment type="caution">
    <text evidence="6">The sequence shown here is derived from an EMBL/GenBank/DDBJ whole genome shotgun (WGS) entry which is preliminary data.</text>
</comment>
<dbReference type="AlphaFoldDB" id="A0A2A4JUE3"/>
<dbReference type="InterPro" id="IPR022271">
    <property type="entry name" value="Lipocalin_ApoD"/>
</dbReference>
<dbReference type="PANTHER" id="PTHR10612:SF34">
    <property type="entry name" value="APOLIPOPROTEIN D"/>
    <property type="match status" value="1"/>
</dbReference>
<feature type="domain" description="Lipocalin/cytosolic fatty-acid binding" evidence="5">
    <location>
        <begin position="44"/>
        <end position="170"/>
    </location>
</feature>
<evidence type="ECO:0000256" key="1">
    <source>
        <dbReference type="ARBA" id="ARBA00006889"/>
    </source>
</evidence>
<reference evidence="6" key="1">
    <citation type="submission" date="2017-09" db="EMBL/GenBank/DDBJ databases">
        <title>Contemporary evolution of a Lepidopteran species, Heliothis virescens, in response to modern agricultural practices.</title>
        <authorList>
            <person name="Fritz M.L."/>
            <person name="Deyonke A.M."/>
            <person name="Papanicolaou A."/>
            <person name="Micinski S."/>
            <person name="Westbrook J."/>
            <person name="Gould F."/>
        </authorList>
    </citation>
    <scope>NUCLEOTIDE SEQUENCE [LARGE SCALE GENOMIC DNA]</scope>
    <source>
        <strain evidence="6">HvINT-</strain>
        <tissue evidence="6">Whole body</tissue>
    </source>
</reference>
<dbReference type="InterPro" id="IPR022272">
    <property type="entry name" value="Lipocalin_CS"/>
</dbReference>
<evidence type="ECO:0000256" key="2">
    <source>
        <dbReference type="ARBA" id="ARBA00023157"/>
    </source>
</evidence>
<dbReference type="GO" id="GO:0031409">
    <property type="term" value="F:pigment binding"/>
    <property type="evidence" value="ECO:0007669"/>
    <property type="project" value="InterPro"/>
</dbReference>
<dbReference type="GO" id="GO:0000302">
    <property type="term" value="P:response to reactive oxygen species"/>
    <property type="evidence" value="ECO:0007669"/>
    <property type="project" value="TreeGrafter"/>
</dbReference>
<dbReference type="PIRSF" id="PIRSF036893">
    <property type="entry name" value="Lipocalin_ApoD"/>
    <property type="match status" value="1"/>
</dbReference>
<feature type="chain" id="PRO_5013435359" description="Lipocalin/cytosolic fatty-acid binding domain-containing protein" evidence="3">
    <location>
        <begin position="22"/>
        <end position="206"/>
    </location>
</feature>
<feature type="signal peptide" evidence="3">
    <location>
        <begin position="1"/>
        <end position="21"/>
    </location>
</feature>
<evidence type="ECO:0000256" key="3">
    <source>
        <dbReference type="PIRNR" id="PIRNR036893"/>
    </source>
</evidence>
<organism evidence="6">
    <name type="scientific">Heliothis virescens</name>
    <name type="common">Tobacco budworm moth</name>
    <dbReference type="NCBI Taxonomy" id="7102"/>
    <lineage>
        <taxon>Eukaryota</taxon>
        <taxon>Metazoa</taxon>
        <taxon>Ecdysozoa</taxon>
        <taxon>Arthropoda</taxon>
        <taxon>Hexapoda</taxon>
        <taxon>Insecta</taxon>
        <taxon>Pterygota</taxon>
        <taxon>Neoptera</taxon>
        <taxon>Endopterygota</taxon>
        <taxon>Lepidoptera</taxon>
        <taxon>Glossata</taxon>
        <taxon>Ditrysia</taxon>
        <taxon>Noctuoidea</taxon>
        <taxon>Noctuidae</taxon>
        <taxon>Heliothinae</taxon>
        <taxon>Heliothis</taxon>
    </lineage>
</organism>
<dbReference type="EMBL" id="NWSH01000611">
    <property type="protein sequence ID" value="PCG75318.1"/>
    <property type="molecule type" value="Genomic_DNA"/>
</dbReference>
<comment type="similarity">
    <text evidence="1 3 4">Belongs to the calycin superfamily. Lipocalin family.</text>
</comment>
<dbReference type="InterPro" id="IPR000566">
    <property type="entry name" value="Lipocln_cytosolic_FA-bd_dom"/>
</dbReference>
<sequence length="206" mass="24018">MCRRVFLVNFLVVLYSALCGSQVLQFGACPEVDTMKYFDIEEFQGRWYEILRFPIWYEQYGDCAYKRIQYCGRRLEIEHVFVKDGVQFVLHLNTTYVPGDDAVFVIRESNIDPVGIPMNVVLTDYDNYAIVYGCKYSEAMGLKYISAWILSRRTTLPEDVMAQVYHELRSLPYANMAYFEEVDQSNEKCASHWTAHVQAVNYNGDL</sequence>
<dbReference type="Pfam" id="PF00061">
    <property type="entry name" value="Lipocalin"/>
    <property type="match status" value="1"/>
</dbReference>
<protein>
    <recommendedName>
        <fullName evidence="5">Lipocalin/cytosolic fatty-acid binding domain-containing protein</fullName>
    </recommendedName>
</protein>
<evidence type="ECO:0000259" key="5">
    <source>
        <dbReference type="Pfam" id="PF00061"/>
    </source>
</evidence>
<evidence type="ECO:0000256" key="4">
    <source>
        <dbReference type="RuleBase" id="RU003695"/>
    </source>
</evidence>